<dbReference type="EC" id="3.1.3.71" evidence="3"/>
<sequence>MNQKIKFRHGTLSDCHTATDFVVVIDVLRAFTTAAYAFQSGAKDMFCVSEVEEAFHLHTQMKNSYLLGEINGYRIPGFHYNNSPAAISSVDLTGKTIIMRTTAGTQGLIRSVHAETILACSFVNASATAAYIQTHQPDEVFFVETGVTADGRGDEDIACAEYVEGIITNQRIPEETLKERVINSKNGMRFQNPSSKDLPKEDLDFVCSFDLFHFAMTAERINSRLIRLHAIDIDDGSQCTI</sequence>
<dbReference type="InterPro" id="IPR005238">
    <property type="entry name" value="ComB-like"/>
</dbReference>
<protein>
    <recommendedName>
        <fullName evidence="4">Probable 2-phosphosulfolactate phosphatase</fullName>
        <ecNumber evidence="3">3.1.3.71</ecNumber>
    </recommendedName>
</protein>
<evidence type="ECO:0000256" key="6">
    <source>
        <dbReference type="ARBA" id="ARBA00022842"/>
    </source>
</evidence>
<evidence type="ECO:0000256" key="3">
    <source>
        <dbReference type="ARBA" id="ARBA00012953"/>
    </source>
</evidence>
<organism evidence="8">
    <name type="scientific">Flexilinea flocculi</name>
    <dbReference type="NCBI Taxonomy" id="1678840"/>
    <lineage>
        <taxon>Bacteria</taxon>
        <taxon>Bacillati</taxon>
        <taxon>Chloroflexota</taxon>
        <taxon>Anaerolineae</taxon>
        <taxon>Anaerolineales</taxon>
        <taxon>Anaerolineaceae</taxon>
        <taxon>Flexilinea</taxon>
    </lineage>
</organism>
<comment type="catalytic activity">
    <reaction evidence="7">
        <text>(2R)-O-phospho-3-sulfolactate + H2O = (2R)-3-sulfolactate + phosphate</text>
        <dbReference type="Rhea" id="RHEA:23416"/>
        <dbReference type="ChEBI" id="CHEBI:15377"/>
        <dbReference type="ChEBI" id="CHEBI:15597"/>
        <dbReference type="ChEBI" id="CHEBI:43474"/>
        <dbReference type="ChEBI" id="CHEBI:58738"/>
        <dbReference type="EC" id="3.1.3.71"/>
    </reaction>
</comment>
<dbReference type="PATRIC" id="fig|1678840.3.peg.3304"/>
<dbReference type="PANTHER" id="PTHR37311:SF1">
    <property type="entry name" value="2-PHOSPHOSULFOLACTATE PHOSPHATASE-RELATED"/>
    <property type="match status" value="1"/>
</dbReference>
<reference evidence="8" key="1">
    <citation type="journal article" date="2015" name="Genome Announc.">
        <title>Draft Genome Sequence of Anaerolineae Strain TC1, a Novel Isolate from a Methanogenic Wastewater Treatment System.</title>
        <authorList>
            <person name="Matsuura N."/>
            <person name="Tourlousse D.M."/>
            <person name="Sun L."/>
            <person name="Toyonaga M."/>
            <person name="Kuroda K."/>
            <person name="Ohashi A."/>
            <person name="Cruz R."/>
            <person name="Yamaguchi T."/>
            <person name="Sekiguchi Y."/>
        </authorList>
    </citation>
    <scope>NUCLEOTIDE SEQUENCE [LARGE SCALE GENOMIC DNA]</scope>
    <source>
        <strain evidence="8">TC1</strain>
    </source>
</reference>
<keyword evidence="9" id="KW-1185">Reference proteome</keyword>
<dbReference type="GO" id="GO:0050545">
    <property type="term" value="F:sulfopyruvate decarboxylase activity"/>
    <property type="evidence" value="ECO:0007669"/>
    <property type="project" value="TreeGrafter"/>
</dbReference>
<accession>A0A0S7BZB7</accession>
<dbReference type="Pfam" id="PF04029">
    <property type="entry name" value="2-ph_phosp"/>
    <property type="match status" value="1"/>
</dbReference>
<proteinExistence type="inferred from homology"/>
<evidence type="ECO:0000313" key="9">
    <source>
        <dbReference type="Proteomes" id="UP000053370"/>
    </source>
</evidence>
<dbReference type="RefSeq" id="WP_062283709.1">
    <property type="nucleotide sequence ID" value="NZ_DF968181.1"/>
</dbReference>
<evidence type="ECO:0000313" key="8">
    <source>
        <dbReference type="EMBL" id="GAP41779.1"/>
    </source>
</evidence>
<evidence type="ECO:0000256" key="5">
    <source>
        <dbReference type="ARBA" id="ARBA00022801"/>
    </source>
</evidence>
<evidence type="ECO:0000256" key="1">
    <source>
        <dbReference type="ARBA" id="ARBA00001946"/>
    </source>
</evidence>
<name>A0A0S7BZB7_9CHLR</name>
<evidence type="ECO:0000256" key="4">
    <source>
        <dbReference type="ARBA" id="ARBA00021948"/>
    </source>
</evidence>
<comment type="cofactor">
    <cofactor evidence="1">
        <name>Mg(2+)</name>
        <dbReference type="ChEBI" id="CHEBI:18420"/>
    </cofactor>
</comment>
<dbReference type="AlphaFoldDB" id="A0A0S7BZB7"/>
<dbReference type="PANTHER" id="PTHR37311">
    <property type="entry name" value="2-PHOSPHOSULFOLACTATE PHOSPHATASE-RELATED"/>
    <property type="match status" value="1"/>
</dbReference>
<dbReference type="SUPFAM" id="SSF142823">
    <property type="entry name" value="ComB-like"/>
    <property type="match status" value="1"/>
</dbReference>
<keyword evidence="5 8" id="KW-0378">Hydrolase</keyword>
<comment type="similarity">
    <text evidence="2">Belongs to the ComB family.</text>
</comment>
<dbReference type="EMBL" id="DF968181">
    <property type="protein sequence ID" value="GAP41779.1"/>
    <property type="molecule type" value="Genomic_DNA"/>
</dbReference>
<gene>
    <name evidence="8" type="ORF">ATC1_131775</name>
</gene>
<evidence type="ECO:0000256" key="7">
    <source>
        <dbReference type="ARBA" id="ARBA00033711"/>
    </source>
</evidence>
<dbReference type="InterPro" id="IPR036702">
    <property type="entry name" value="ComB-like_sf"/>
</dbReference>
<dbReference type="Gene3D" id="3.90.1560.10">
    <property type="entry name" value="ComB-like"/>
    <property type="match status" value="1"/>
</dbReference>
<dbReference type="Proteomes" id="UP000053370">
    <property type="component" value="Unassembled WGS sequence"/>
</dbReference>
<dbReference type="GO" id="GO:0050532">
    <property type="term" value="F:2-phosphosulfolactate phosphatase activity"/>
    <property type="evidence" value="ECO:0007669"/>
    <property type="project" value="UniProtKB-EC"/>
</dbReference>
<dbReference type="GO" id="GO:0000287">
    <property type="term" value="F:magnesium ion binding"/>
    <property type="evidence" value="ECO:0007669"/>
    <property type="project" value="InterPro"/>
</dbReference>
<keyword evidence="6" id="KW-0460">Magnesium</keyword>
<evidence type="ECO:0000256" key="2">
    <source>
        <dbReference type="ARBA" id="ARBA00009997"/>
    </source>
</evidence>
<dbReference type="OrthoDB" id="4913at2"/>
<dbReference type="STRING" id="1678840.ATC1_131775"/>